<dbReference type="Gene3D" id="2.40.420.20">
    <property type="match status" value="1"/>
</dbReference>
<dbReference type="SUPFAM" id="SSF111369">
    <property type="entry name" value="HlyD-like secretion proteins"/>
    <property type="match status" value="1"/>
</dbReference>
<dbReference type="PANTHER" id="PTHR30469:SF12">
    <property type="entry name" value="MULTIDRUG RESISTANCE PROTEIN MDTA"/>
    <property type="match status" value="1"/>
</dbReference>
<evidence type="ECO:0000256" key="2">
    <source>
        <dbReference type="ARBA" id="ARBA00009477"/>
    </source>
</evidence>
<dbReference type="Pfam" id="PF25876">
    <property type="entry name" value="HH_MFP_RND"/>
    <property type="match status" value="1"/>
</dbReference>
<name>A0ABU1JPN5_9PROT</name>
<keyword evidence="12" id="KW-1185">Reference proteome</keyword>
<evidence type="ECO:0000256" key="4">
    <source>
        <dbReference type="ARBA" id="ARBA00022519"/>
    </source>
</evidence>
<comment type="subcellular location">
    <subcellularLocation>
        <location evidence="1">Cell membrane</location>
    </subcellularLocation>
</comment>
<dbReference type="NCBIfam" id="TIGR01730">
    <property type="entry name" value="RND_mfp"/>
    <property type="match status" value="1"/>
</dbReference>
<protein>
    <submittedName>
        <fullName evidence="11">Multidrug efflux system membrane fusion protein</fullName>
    </submittedName>
</protein>
<feature type="coiled-coil region" evidence="6">
    <location>
        <begin position="117"/>
        <end position="144"/>
    </location>
</feature>
<evidence type="ECO:0000256" key="5">
    <source>
        <dbReference type="ARBA" id="ARBA00023136"/>
    </source>
</evidence>
<evidence type="ECO:0000259" key="8">
    <source>
        <dbReference type="Pfam" id="PF25917"/>
    </source>
</evidence>
<dbReference type="Proteomes" id="UP001262410">
    <property type="component" value="Unassembled WGS sequence"/>
</dbReference>
<feature type="domain" description="YknX-like C-terminal permuted SH3-like" evidence="10">
    <location>
        <begin position="308"/>
        <end position="377"/>
    </location>
</feature>
<keyword evidence="3" id="KW-1003">Cell membrane</keyword>
<dbReference type="EMBL" id="JAVDPW010000005">
    <property type="protein sequence ID" value="MDR6290583.1"/>
    <property type="molecule type" value="Genomic_DNA"/>
</dbReference>
<dbReference type="Gene3D" id="1.10.287.470">
    <property type="entry name" value="Helix hairpin bin"/>
    <property type="match status" value="1"/>
</dbReference>
<evidence type="ECO:0000256" key="6">
    <source>
        <dbReference type="SAM" id="Coils"/>
    </source>
</evidence>
<dbReference type="Gene3D" id="2.40.30.170">
    <property type="match status" value="1"/>
</dbReference>
<organism evidence="11 12">
    <name type="scientific">Inquilinus ginsengisoli</name>
    <dbReference type="NCBI Taxonomy" id="363840"/>
    <lineage>
        <taxon>Bacteria</taxon>
        <taxon>Pseudomonadati</taxon>
        <taxon>Pseudomonadota</taxon>
        <taxon>Alphaproteobacteria</taxon>
        <taxon>Rhodospirillales</taxon>
        <taxon>Rhodospirillaceae</taxon>
        <taxon>Inquilinus</taxon>
    </lineage>
</organism>
<reference evidence="11 12" key="1">
    <citation type="submission" date="2023-07" db="EMBL/GenBank/DDBJ databases">
        <title>Sorghum-associated microbial communities from plants grown in Nebraska, USA.</title>
        <authorList>
            <person name="Schachtman D."/>
        </authorList>
    </citation>
    <scope>NUCLEOTIDE SEQUENCE [LARGE SCALE GENOMIC DNA]</scope>
    <source>
        <strain evidence="11 12">584</strain>
    </source>
</reference>
<evidence type="ECO:0000259" key="10">
    <source>
        <dbReference type="Pfam" id="PF25989"/>
    </source>
</evidence>
<feature type="domain" description="Multidrug resistance protein MdtA-like beta-barrel" evidence="9">
    <location>
        <begin position="221"/>
        <end position="301"/>
    </location>
</feature>
<feature type="domain" description="Multidrug resistance protein MdtA-like alpha-helical hairpin" evidence="7">
    <location>
        <begin position="117"/>
        <end position="184"/>
    </location>
</feature>
<dbReference type="Gene3D" id="2.40.50.100">
    <property type="match status" value="1"/>
</dbReference>
<proteinExistence type="inferred from homology"/>
<dbReference type="InterPro" id="IPR058625">
    <property type="entry name" value="MdtA-like_BSH"/>
</dbReference>
<keyword evidence="5" id="KW-0472">Membrane</keyword>
<evidence type="ECO:0000313" key="12">
    <source>
        <dbReference type="Proteomes" id="UP001262410"/>
    </source>
</evidence>
<feature type="domain" description="Multidrug resistance protein MdtA-like barrel-sandwich hybrid" evidence="8">
    <location>
        <begin position="76"/>
        <end position="217"/>
    </location>
</feature>
<dbReference type="RefSeq" id="WP_309795103.1">
    <property type="nucleotide sequence ID" value="NZ_JAVDPW010000005.1"/>
</dbReference>
<sequence>MPLVARRTMLRIGAPIAILVVVGAVLAGRELTSTAASAAALKAAAPVATVPIEAATAQRSDVPVYLTGLGTVQAQNTVTVKSRVDGQLQAVSYQEGQDVTAGQVLAQIDPRPFQAALDQAKAAKAKDEAQLTNAQLDLQRFENLHQYATVQSVDTQKALIAQIQAQIEGDQATIDNAATQLSYTTITSPLNGRTGIRLVDQGNIVHATDTGGLVVITQLHPITVIFTLPEENLPDISAAMAQGTLQVFADTRGDEKPLDQGTLTLIDNEIDQGTGTIRLKATFPNKSNTLWPGQFVDAKLLLRTQHDAVTVPATAVQRSQDGLYVYVVKPDGTVDTKPVDVDRIADGVAVIQQGLEAGDRVVTAGQYRLQPGTHVEIREAAAASRPAAAPGA</sequence>
<evidence type="ECO:0000313" key="11">
    <source>
        <dbReference type="EMBL" id="MDR6290583.1"/>
    </source>
</evidence>
<comment type="caution">
    <text evidence="11">The sequence shown here is derived from an EMBL/GenBank/DDBJ whole genome shotgun (WGS) entry which is preliminary data.</text>
</comment>
<dbReference type="InterPro" id="IPR058637">
    <property type="entry name" value="YknX-like_C"/>
</dbReference>
<evidence type="ECO:0000256" key="3">
    <source>
        <dbReference type="ARBA" id="ARBA00022475"/>
    </source>
</evidence>
<keyword evidence="6" id="KW-0175">Coiled coil</keyword>
<evidence type="ECO:0000259" key="7">
    <source>
        <dbReference type="Pfam" id="PF25876"/>
    </source>
</evidence>
<gene>
    <name evidence="11" type="ORF">E9232_003109</name>
</gene>
<dbReference type="Pfam" id="PF25944">
    <property type="entry name" value="Beta-barrel_RND"/>
    <property type="match status" value="1"/>
</dbReference>
<accession>A0ABU1JPN5</accession>
<keyword evidence="4" id="KW-0997">Cell inner membrane</keyword>
<evidence type="ECO:0000259" key="9">
    <source>
        <dbReference type="Pfam" id="PF25944"/>
    </source>
</evidence>
<dbReference type="Pfam" id="PF25917">
    <property type="entry name" value="BSH_RND"/>
    <property type="match status" value="1"/>
</dbReference>
<dbReference type="Pfam" id="PF25989">
    <property type="entry name" value="YknX_C"/>
    <property type="match status" value="1"/>
</dbReference>
<dbReference type="InterPro" id="IPR058624">
    <property type="entry name" value="MdtA-like_HH"/>
</dbReference>
<evidence type="ECO:0000256" key="1">
    <source>
        <dbReference type="ARBA" id="ARBA00004236"/>
    </source>
</evidence>
<comment type="similarity">
    <text evidence="2">Belongs to the membrane fusion protein (MFP) (TC 8.A.1) family.</text>
</comment>
<dbReference type="PANTHER" id="PTHR30469">
    <property type="entry name" value="MULTIDRUG RESISTANCE PROTEIN MDTA"/>
    <property type="match status" value="1"/>
</dbReference>
<dbReference type="InterPro" id="IPR058626">
    <property type="entry name" value="MdtA-like_b-barrel"/>
</dbReference>
<dbReference type="InterPro" id="IPR006143">
    <property type="entry name" value="RND_pump_MFP"/>
</dbReference>